<evidence type="ECO:0000313" key="4">
    <source>
        <dbReference type="Proteomes" id="UP000028681"/>
    </source>
</evidence>
<dbReference type="GeneID" id="33939185"/>
<reference evidence="3 4" key="1">
    <citation type="journal article" date="2012" name="PLoS ONE">
        <title>Edwardsiella comparative phylogenomics reveal the new intra/inter-species taxonomic relationships, virulence evolution and niche adaptation mechanisms.</title>
        <authorList>
            <person name="Yang M."/>
            <person name="Lv Y."/>
            <person name="Xiao J."/>
            <person name="Wu H."/>
            <person name="Zheng H."/>
            <person name="Liu Q."/>
            <person name="Zhang Y."/>
            <person name="Wang Q."/>
        </authorList>
    </citation>
    <scope>NUCLEOTIDE SEQUENCE [LARGE SCALE GENOMIC DNA]</scope>
    <source>
        <strain evidence="4">080813</strain>
    </source>
</reference>
<dbReference type="HOGENOM" id="CLU_160683_1_0_6"/>
<proteinExistence type="predicted"/>
<evidence type="ECO:0000256" key="2">
    <source>
        <dbReference type="SAM" id="Phobius"/>
    </source>
</evidence>
<dbReference type="AlphaFoldDB" id="A0A076LJB3"/>
<dbReference type="RefSeq" id="WP_034163958.1">
    <property type="nucleotide sequence ID" value="NZ_CP006664.1"/>
</dbReference>
<keyword evidence="2" id="KW-0812">Transmembrane</keyword>
<dbReference type="Proteomes" id="UP000028681">
    <property type="component" value="Chromosome"/>
</dbReference>
<protein>
    <submittedName>
        <fullName evidence="3">Putative receptor</fullName>
    </submittedName>
</protein>
<dbReference type="InterPro" id="IPR019635">
    <property type="entry name" value="DUF2500"/>
</dbReference>
<dbReference type="EMBL" id="CP006664">
    <property type="protein sequence ID" value="AIJ08011.1"/>
    <property type="molecule type" value="Genomic_DNA"/>
</dbReference>
<keyword evidence="2" id="KW-0472">Membrane</keyword>
<evidence type="ECO:0000313" key="3">
    <source>
        <dbReference type="EMBL" id="AIJ08011.1"/>
    </source>
</evidence>
<feature type="transmembrane region" description="Helical" evidence="2">
    <location>
        <begin position="6"/>
        <end position="24"/>
    </location>
</feature>
<accession>A0A076LJB3</accession>
<evidence type="ECO:0000256" key="1">
    <source>
        <dbReference type="SAM" id="MobiDB-lite"/>
    </source>
</evidence>
<organism evidence="3 4">
    <name type="scientific">Edwardsiella anguillarum ET080813</name>
    <dbReference type="NCBI Taxonomy" id="667120"/>
    <lineage>
        <taxon>Bacteria</taxon>
        <taxon>Pseudomonadati</taxon>
        <taxon>Pseudomonadota</taxon>
        <taxon>Gammaproteobacteria</taxon>
        <taxon>Enterobacterales</taxon>
        <taxon>Hafniaceae</taxon>
        <taxon>Edwardsiella</taxon>
    </lineage>
</organism>
<dbReference type="Pfam" id="PF10694">
    <property type="entry name" value="DUF2500"/>
    <property type="match status" value="1"/>
</dbReference>
<name>A0A076LJB3_9GAMM</name>
<dbReference type="KEGG" id="ete:ETEE_1562"/>
<sequence>MGRPPLFFIIVVVAIALLATQRFVQQRRQDAANDAAPPQRLRATLTEKRALPSPLRSRQREEIVAEMVRYSLQFTPLGGGETLRFTLPERDCATLTPGMRGTLRVQGTRFVGFSPDAA</sequence>
<feature type="region of interest" description="Disordered" evidence="1">
    <location>
        <begin position="28"/>
        <end position="52"/>
    </location>
</feature>
<keyword evidence="2" id="KW-1133">Transmembrane helix</keyword>
<keyword evidence="3" id="KW-0675">Receptor</keyword>
<gene>
    <name evidence="3" type="ORF">ETEE_1562</name>
</gene>
<dbReference type="Gene3D" id="2.40.50.660">
    <property type="match status" value="1"/>
</dbReference>